<dbReference type="AlphaFoldDB" id="A0A212LXI9"/>
<dbReference type="InterPro" id="IPR046433">
    <property type="entry name" value="ActCoA_hydro"/>
</dbReference>
<comment type="subcellular location">
    <subcellularLocation>
        <location evidence="3">Cytoplasm</location>
    </subcellularLocation>
</comment>
<comment type="pathway">
    <text evidence="3">Lipid metabolism; butanoate metabolism.</text>
</comment>
<dbReference type="InterPro" id="IPR038460">
    <property type="entry name" value="AcetylCoA_hyd_C_sf"/>
</dbReference>
<sequence length="448" mass="49785">MNFINEYKAKLCSPETAVKVVKSGDWVDYGFGSGQPVLLDQALAKRKTELKDIKIRSALSLRPREIINADPEREVFTYSSWHFSGYDRQLHDRNLCNYIPMIFRNKPHFYRNELAVDVAMVAVSPMDKHGYFNFSLSTAATRAILETAKVVIIETNERLPIALGGREECIHISEVDFIVEGGSAAIPELLPIVPDELDEKVARLIVEEIVNGATIQLGIGGMPNAVGNLIADSDVKDLGMHTEMLVDAYLSMYKKGKLTNKYKKLDKGKGVWAFCAGTRDLYDWVDYNPALASFPVDYTNNPAVIAQIDNFVSVNNCVEVDLYGQISSESAGIRQISGTGGQLDFVTGSYLSPGGKSFICFRSSFTDKQSGVMASRVVPALPAGGIVTDPRAQVNYLVTEWGKVNLAGCSTWERAERIITIAHPHFREELINQAEQMKIWRRSNKRDS</sequence>
<protein>
    <recommendedName>
        <fullName evidence="3">Probable butyrate:acetyl-CoA coenzyme A-transferase</fullName>
        <shortName evidence="3">Butyrate CoA-transferase</shortName>
        <ecNumber evidence="3">2.8.3.-</ecNumber>
    </recommendedName>
</protein>
<feature type="domain" description="Acetyl-CoA hydrolase/transferase N-terminal" evidence="4">
    <location>
        <begin position="5"/>
        <end position="181"/>
    </location>
</feature>
<dbReference type="HAMAP" id="MF_03228">
    <property type="entry name" value="But_CoA_trans"/>
    <property type="match status" value="1"/>
</dbReference>
<feature type="domain" description="Acetyl-CoA hydrolase/transferase C-terminal" evidence="5">
    <location>
        <begin position="277"/>
        <end position="434"/>
    </location>
</feature>
<keyword evidence="3" id="KW-0963">Cytoplasm</keyword>
<evidence type="ECO:0000259" key="5">
    <source>
        <dbReference type="Pfam" id="PF13336"/>
    </source>
</evidence>
<dbReference type="GO" id="GO:0006084">
    <property type="term" value="P:acetyl-CoA metabolic process"/>
    <property type="evidence" value="ECO:0007669"/>
    <property type="project" value="UniProtKB-UniRule"/>
</dbReference>
<feature type="binding site" evidence="3">
    <location>
        <position position="341"/>
    </location>
    <ligand>
        <name>CoA</name>
        <dbReference type="ChEBI" id="CHEBI:57287"/>
    </ligand>
</feature>
<dbReference type="UniPathway" id="UPA00863"/>
<dbReference type="EMBL" id="FMJE01000005">
    <property type="protein sequence ID" value="SCM82242.1"/>
    <property type="molecule type" value="Genomic_DNA"/>
</dbReference>
<dbReference type="RefSeq" id="WP_288184959.1">
    <property type="nucleotide sequence ID" value="NZ_LT608335.1"/>
</dbReference>
<dbReference type="GO" id="GO:0008775">
    <property type="term" value="F:acetate CoA-transferase activity"/>
    <property type="evidence" value="ECO:0007669"/>
    <property type="project" value="InterPro"/>
</dbReference>
<reference evidence="6" key="1">
    <citation type="submission" date="2016-08" db="EMBL/GenBank/DDBJ databases">
        <authorList>
            <person name="Seilhamer J.J."/>
        </authorList>
    </citation>
    <scope>NUCLEOTIDE SEQUENCE</scope>
    <source>
        <strain evidence="6">86</strain>
    </source>
</reference>
<accession>A0A212LXI9</accession>
<feature type="active site" description="5-glutamyl coenzyme A thioester intermediate" evidence="3">
    <location>
        <position position="243"/>
    </location>
</feature>
<comment type="similarity">
    <text evidence="1 3">Belongs to the acetyl-CoA hydrolase/transferase family.</text>
</comment>
<evidence type="ECO:0000256" key="1">
    <source>
        <dbReference type="ARBA" id="ARBA00009632"/>
    </source>
</evidence>
<dbReference type="Gene3D" id="3.40.1080.20">
    <property type="entry name" value="Acetyl-CoA hydrolase/transferase C-terminal domain"/>
    <property type="match status" value="1"/>
</dbReference>
<feature type="binding site" evidence="3">
    <location>
        <position position="318"/>
    </location>
    <ligand>
        <name>CoA</name>
        <dbReference type="ChEBI" id="CHEBI:57287"/>
    </ligand>
</feature>
<evidence type="ECO:0000256" key="3">
    <source>
        <dbReference type="HAMAP-Rule" id="MF_03228"/>
    </source>
</evidence>
<evidence type="ECO:0000313" key="6">
    <source>
        <dbReference type="EMBL" id="SCM82242.1"/>
    </source>
</evidence>
<evidence type="ECO:0000259" key="4">
    <source>
        <dbReference type="Pfam" id="PF02550"/>
    </source>
</evidence>
<keyword evidence="6" id="KW-0378">Hydrolase</keyword>
<organism evidence="6">
    <name type="scientific">uncultured Sporomusa sp</name>
    <dbReference type="NCBI Taxonomy" id="307249"/>
    <lineage>
        <taxon>Bacteria</taxon>
        <taxon>Bacillati</taxon>
        <taxon>Bacillota</taxon>
        <taxon>Negativicutes</taxon>
        <taxon>Selenomonadales</taxon>
        <taxon>Sporomusaceae</taxon>
        <taxon>Sporomusa</taxon>
        <taxon>environmental samples</taxon>
    </lineage>
</organism>
<dbReference type="InterPro" id="IPR026888">
    <property type="entry name" value="AcetylCoA_hyd_C"/>
</dbReference>
<dbReference type="SUPFAM" id="SSF100950">
    <property type="entry name" value="NagB/RpiA/CoA transferase-like"/>
    <property type="match status" value="2"/>
</dbReference>
<dbReference type="Gene3D" id="3.40.1080.10">
    <property type="entry name" value="Glutaconate Coenzyme A-transferase"/>
    <property type="match status" value="1"/>
</dbReference>
<dbReference type="GO" id="GO:0019605">
    <property type="term" value="P:butyrate metabolic process"/>
    <property type="evidence" value="ECO:0007669"/>
    <property type="project" value="UniProtKB-UniRule"/>
</dbReference>
<dbReference type="PANTHER" id="PTHR21432">
    <property type="entry name" value="ACETYL-COA HYDROLASE-RELATED"/>
    <property type="match status" value="1"/>
</dbReference>
<keyword evidence="3" id="KW-0443">Lipid metabolism</keyword>
<dbReference type="InterPro" id="IPR003702">
    <property type="entry name" value="ActCoA_hydro_N"/>
</dbReference>
<dbReference type="GO" id="GO:0006083">
    <property type="term" value="P:acetate metabolic process"/>
    <property type="evidence" value="ECO:0007669"/>
    <property type="project" value="InterPro"/>
</dbReference>
<gene>
    <name evidence="6" type="ORF">KL86SPO_50013</name>
</gene>
<dbReference type="InterPro" id="IPR023990">
    <property type="entry name" value="Butryl-CoA_acetate_CoA_Tfrase"/>
</dbReference>
<keyword evidence="2 3" id="KW-0808">Transferase</keyword>
<comment type="function">
    <text evidence="3">Coenzyme A-transferase that converts butyrate to butyryl-CoA.</text>
</comment>
<dbReference type="Gene3D" id="3.30.750.70">
    <property type="entry name" value="4-hydroxybutyrate coenzyme like domains"/>
    <property type="match status" value="1"/>
</dbReference>
<dbReference type="InterPro" id="IPR037171">
    <property type="entry name" value="NagB/RpiA_transferase-like"/>
</dbReference>
<dbReference type="EC" id="2.8.3.-" evidence="3"/>
<keyword evidence="3" id="KW-0276">Fatty acid metabolism</keyword>
<comment type="catalytic activity">
    <reaction evidence="3">
        <text>butanoate + acetyl-CoA = butanoyl-CoA + acetate</text>
        <dbReference type="Rhea" id="RHEA:30071"/>
        <dbReference type="ChEBI" id="CHEBI:17968"/>
        <dbReference type="ChEBI" id="CHEBI:30089"/>
        <dbReference type="ChEBI" id="CHEBI:57288"/>
        <dbReference type="ChEBI" id="CHEBI:57371"/>
    </reaction>
</comment>
<dbReference type="Pfam" id="PF02550">
    <property type="entry name" value="AcetylCoA_hydro"/>
    <property type="match status" value="1"/>
</dbReference>
<dbReference type="Pfam" id="PF13336">
    <property type="entry name" value="AcetylCoA_hyd_C"/>
    <property type="match status" value="1"/>
</dbReference>
<dbReference type="GO" id="GO:0016787">
    <property type="term" value="F:hydrolase activity"/>
    <property type="evidence" value="ECO:0007669"/>
    <property type="project" value="UniProtKB-KW"/>
</dbReference>
<feature type="binding site" evidence="3">
    <location>
        <begin position="218"/>
        <end position="222"/>
    </location>
    <ligand>
        <name>CoA</name>
        <dbReference type="ChEBI" id="CHEBI:57287"/>
    </ligand>
</feature>
<proteinExistence type="inferred from homology"/>
<dbReference type="GO" id="GO:0005737">
    <property type="term" value="C:cytoplasm"/>
    <property type="evidence" value="ECO:0007669"/>
    <property type="project" value="UniProtKB-SubCell"/>
</dbReference>
<dbReference type="PANTHER" id="PTHR21432:SF20">
    <property type="entry name" value="ACETYL-COA HYDROLASE"/>
    <property type="match status" value="1"/>
</dbReference>
<name>A0A212LXI9_9FIRM</name>
<evidence type="ECO:0000256" key="2">
    <source>
        <dbReference type="ARBA" id="ARBA00022679"/>
    </source>
</evidence>